<dbReference type="SUPFAM" id="SSF50044">
    <property type="entry name" value="SH3-domain"/>
    <property type="match status" value="1"/>
</dbReference>
<dbReference type="RefSeq" id="XP_040793020.1">
    <property type="nucleotide sequence ID" value="XM_040938192.1"/>
</dbReference>
<dbReference type="PANTHER" id="PTHR14187">
    <property type="entry name" value="ALPHA KINASE/ELONGATION FACTOR 2 KINASE"/>
    <property type="match status" value="1"/>
</dbReference>
<feature type="region of interest" description="Disordered" evidence="4">
    <location>
        <begin position="1"/>
        <end position="23"/>
    </location>
</feature>
<dbReference type="GeneID" id="63855442"/>
<evidence type="ECO:0000313" key="6">
    <source>
        <dbReference type="EMBL" id="KAF1850457.1"/>
    </source>
</evidence>
<name>A0A9P4GRG1_9PLEO</name>
<dbReference type="OrthoDB" id="2963168at2759"/>
<protein>
    <recommendedName>
        <fullName evidence="5">SH3 domain-containing protein</fullName>
    </recommendedName>
</protein>
<dbReference type="InterPro" id="IPR013126">
    <property type="entry name" value="Hsp_70_fam"/>
</dbReference>
<dbReference type="PANTHER" id="PTHR14187:SF5">
    <property type="entry name" value="HEAT SHOCK 70 KDA PROTEIN 12A"/>
    <property type="match status" value="1"/>
</dbReference>
<evidence type="ECO:0000256" key="4">
    <source>
        <dbReference type="SAM" id="MobiDB-lite"/>
    </source>
</evidence>
<dbReference type="AlphaFoldDB" id="A0A9P4GRG1"/>
<dbReference type="EMBL" id="ML976614">
    <property type="protein sequence ID" value="KAF1850457.1"/>
    <property type="molecule type" value="Genomic_DNA"/>
</dbReference>
<evidence type="ECO:0000256" key="1">
    <source>
        <dbReference type="ARBA" id="ARBA00022443"/>
    </source>
</evidence>
<sequence>MKGPVDEKLAVTASDEDITGPSTLVPDIGESIITPILTPATVANLSLNEKDSEEQEKDLSTNNDDQEPEEEFLLIGIDFGTTYSGVAWAYSKQPDDIKIITDWDCIEFQNSDKGKAPTRIAYGQPQPDCLVDISGDSAPTQVTWGYGVEDTEVAEWFKLLLLDEDDLTEEKKHSPQIKKARKCLQKAGKTPVQAVGDYLRLLWNHAISNIEKDFGPVVVEGLQFQVVCTVPAVWTTRAVDRMRQAAKDAGIISDRLAGQTTLRFISEPEAAALATLEDLKARPNFKKGDTFVVCDAGGGTVDLISYKVRETDPMVLAECVEGQGKLCGAVFLDQDFEALMKQLVGDAWNVQRSAIKDMMNAQWENGIKRGFEGQSKDWKIRLPYECIERGAPHIITLNQGHIREIFDNVISQIQELVNDQIDIAVILVGGFGSCRYLFNTLKLENKHRGIDVYQSTGMKPWTSISRGAVLKALTNSSLPGPLVLSRILRCSYGTRFHTQFDPKFHLQQDMFWYELKDIQGDKIPDTKPYSLLPWRESVPTKGGPTTATIAVSIYACDSMTPPSRRDDNVKRSCIIETTLPIDITKLNEHSGANGHTYKEVHYDLEVSVIGVALEFSIMYNGERVGHNQLQDEIKDYVHPERPPSTSDEVLATPRANDSTPVKKKLHAVVVKDYTAHNDTEHSIMMGEWVRVHNNYARKGWAYVEKDGSVRVVPANCIHQL</sequence>
<comment type="caution">
    <text evidence="6">The sequence shown here is derived from an EMBL/GenBank/DDBJ whole genome shotgun (WGS) entry which is preliminary data.</text>
</comment>
<evidence type="ECO:0000256" key="2">
    <source>
        <dbReference type="ARBA" id="ARBA00022741"/>
    </source>
</evidence>
<keyword evidence="1" id="KW-0728">SH3 domain</keyword>
<dbReference type="CDD" id="cd10170">
    <property type="entry name" value="ASKHA_NBD_HSP70"/>
    <property type="match status" value="1"/>
</dbReference>
<dbReference type="Gene3D" id="3.30.420.40">
    <property type="match status" value="1"/>
</dbReference>
<dbReference type="Pfam" id="PF14604">
    <property type="entry name" value="SH3_9"/>
    <property type="match status" value="1"/>
</dbReference>
<dbReference type="SUPFAM" id="SSF53067">
    <property type="entry name" value="Actin-like ATPase domain"/>
    <property type="match status" value="2"/>
</dbReference>
<dbReference type="GO" id="GO:0005524">
    <property type="term" value="F:ATP binding"/>
    <property type="evidence" value="ECO:0007669"/>
    <property type="project" value="UniProtKB-KW"/>
</dbReference>
<dbReference type="Proteomes" id="UP000800039">
    <property type="component" value="Unassembled WGS sequence"/>
</dbReference>
<keyword evidence="3" id="KW-0067">ATP-binding</keyword>
<reference evidence="6" key="1">
    <citation type="submission" date="2020-01" db="EMBL/GenBank/DDBJ databases">
        <authorList>
            <consortium name="DOE Joint Genome Institute"/>
            <person name="Haridas S."/>
            <person name="Albert R."/>
            <person name="Binder M."/>
            <person name="Bloem J."/>
            <person name="Labutti K."/>
            <person name="Salamov A."/>
            <person name="Andreopoulos B."/>
            <person name="Baker S.E."/>
            <person name="Barry K."/>
            <person name="Bills G."/>
            <person name="Bluhm B.H."/>
            <person name="Cannon C."/>
            <person name="Castanera R."/>
            <person name="Culley D.E."/>
            <person name="Daum C."/>
            <person name="Ezra D."/>
            <person name="Gonzalez J.B."/>
            <person name="Henrissat B."/>
            <person name="Kuo A."/>
            <person name="Liang C."/>
            <person name="Lipzen A."/>
            <person name="Lutzoni F."/>
            <person name="Magnuson J."/>
            <person name="Mondo S."/>
            <person name="Nolan M."/>
            <person name="Ohm R."/>
            <person name="Pangilinan J."/>
            <person name="Park H.-J."/>
            <person name="Ramirez L."/>
            <person name="Alfaro M."/>
            <person name="Sun H."/>
            <person name="Tritt A."/>
            <person name="Yoshinaga Y."/>
            <person name="Zwiers L.-H."/>
            <person name="Turgeon B.G."/>
            <person name="Goodwin S.B."/>
            <person name="Spatafora J.W."/>
            <person name="Crous P.W."/>
            <person name="Grigoriev I.V."/>
        </authorList>
    </citation>
    <scope>NUCLEOTIDE SEQUENCE</scope>
    <source>
        <strain evidence="6">CBS 394.84</strain>
    </source>
</reference>
<dbReference type="InterPro" id="IPR043129">
    <property type="entry name" value="ATPase_NBD"/>
</dbReference>
<dbReference type="Gene3D" id="2.30.30.40">
    <property type="entry name" value="SH3 Domains"/>
    <property type="match status" value="1"/>
</dbReference>
<dbReference type="InterPro" id="IPR036028">
    <property type="entry name" value="SH3-like_dom_sf"/>
</dbReference>
<feature type="region of interest" description="Disordered" evidence="4">
    <location>
        <begin position="48"/>
        <end position="68"/>
    </location>
</feature>
<accession>A0A9P4GRG1</accession>
<evidence type="ECO:0000313" key="7">
    <source>
        <dbReference type="Proteomes" id="UP000800039"/>
    </source>
</evidence>
<evidence type="ECO:0000256" key="3">
    <source>
        <dbReference type="ARBA" id="ARBA00022840"/>
    </source>
</evidence>
<feature type="domain" description="SH3" evidence="5">
    <location>
        <begin position="669"/>
        <end position="717"/>
    </location>
</feature>
<organism evidence="6 7">
    <name type="scientific">Cucurbitaria berberidis CBS 394.84</name>
    <dbReference type="NCBI Taxonomy" id="1168544"/>
    <lineage>
        <taxon>Eukaryota</taxon>
        <taxon>Fungi</taxon>
        <taxon>Dikarya</taxon>
        <taxon>Ascomycota</taxon>
        <taxon>Pezizomycotina</taxon>
        <taxon>Dothideomycetes</taxon>
        <taxon>Pleosporomycetidae</taxon>
        <taxon>Pleosporales</taxon>
        <taxon>Pleosporineae</taxon>
        <taxon>Cucurbitariaceae</taxon>
        <taxon>Cucurbitaria</taxon>
    </lineage>
</organism>
<dbReference type="Pfam" id="PF00012">
    <property type="entry name" value="HSP70"/>
    <property type="match status" value="1"/>
</dbReference>
<proteinExistence type="predicted"/>
<keyword evidence="2" id="KW-0547">Nucleotide-binding</keyword>
<keyword evidence="7" id="KW-1185">Reference proteome</keyword>
<dbReference type="GO" id="GO:0140662">
    <property type="term" value="F:ATP-dependent protein folding chaperone"/>
    <property type="evidence" value="ECO:0007669"/>
    <property type="project" value="InterPro"/>
</dbReference>
<dbReference type="InterPro" id="IPR001452">
    <property type="entry name" value="SH3_domain"/>
</dbReference>
<evidence type="ECO:0000259" key="5">
    <source>
        <dbReference type="Pfam" id="PF14604"/>
    </source>
</evidence>
<gene>
    <name evidence="6" type="ORF">K460DRAFT_422933</name>
</gene>